<comment type="similarity">
    <text evidence="1 3">Belongs to the TPP enzyme family.</text>
</comment>
<dbReference type="NCBIfam" id="NF006187">
    <property type="entry name" value="PRK08322.1"/>
    <property type="match status" value="1"/>
</dbReference>
<dbReference type="GO" id="GO:0000287">
    <property type="term" value="F:magnesium ion binding"/>
    <property type="evidence" value="ECO:0007669"/>
    <property type="project" value="InterPro"/>
</dbReference>
<dbReference type="InterPro" id="IPR029035">
    <property type="entry name" value="DHS-like_NAD/FAD-binding_dom"/>
</dbReference>
<dbReference type="InterPro" id="IPR012001">
    <property type="entry name" value="Thiamin_PyroP_enz_TPP-bd_dom"/>
</dbReference>
<dbReference type="Proteomes" id="UP000503088">
    <property type="component" value="Chromosome"/>
</dbReference>
<accession>A0A7D3XS25</accession>
<dbReference type="InterPro" id="IPR045229">
    <property type="entry name" value="TPP_enz"/>
</dbReference>
<dbReference type="InterPro" id="IPR029061">
    <property type="entry name" value="THDP-binding"/>
</dbReference>
<dbReference type="Gene3D" id="3.40.50.970">
    <property type="match status" value="2"/>
</dbReference>
<dbReference type="CDD" id="cd07035">
    <property type="entry name" value="TPP_PYR_POX_like"/>
    <property type="match status" value="1"/>
</dbReference>
<protein>
    <submittedName>
        <fullName evidence="7">Acetolactate synthase large subunit</fullName>
    </submittedName>
</protein>
<dbReference type="SUPFAM" id="SSF52518">
    <property type="entry name" value="Thiamin diphosphate-binding fold (THDP-binding)"/>
    <property type="match status" value="2"/>
</dbReference>
<organism evidence="7 8">
    <name type="scientific">Kroppenstedtia pulmonis</name>
    <dbReference type="NCBI Taxonomy" id="1380685"/>
    <lineage>
        <taxon>Bacteria</taxon>
        <taxon>Bacillati</taxon>
        <taxon>Bacillota</taxon>
        <taxon>Bacilli</taxon>
        <taxon>Bacillales</taxon>
        <taxon>Thermoactinomycetaceae</taxon>
        <taxon>Kroppenstedtia</taxon>
    </lineage>
</organism>
<dbReference type="GO" id="GO:0009097">
    <property type="term" value="P:isoleucine biosynthetic process"/>
    <property type="evidence" value="ECO:0007669"/>
    <property type="project" value="TreeGrafter"/>
</dbReference>
<keyword evidence="8" id="KW-1185">Reference proteome</keyword>
<dbReference type="AlphaFoldDB" id="A0A7D3XS25"/>
<proteinExistence type="inferred from homology"/>
<feature type="domain" description="Thiamine pyrophosphate enzyme N-terminal TPP-binding" evidence="6">
    <location>
        <begin position="1"/>
        <end position="116"/>
    </location>
</feature>
<dbReference type="Pfam" id="PF00205">
    <property type="entry name" value="TPP_enzyme_M"/>
    <property type="match status" value="1"/>
</dbReference>
<dbReference type="InterPro" id="IPR012000">
    <property type="entry name" value="Thiamin_PyroP_enz_cen_dom"/>
</dbReference>
<evidence type="ECO:0000313" key="7">
    <source>
        <dbReference type="EMBL" id="QKG85682.1"/>
    </source>
</evidence>
<evidence type="ECO:0000256" key="2">
    <source>
        <dbReference type="ARBA" id="ARBA00023052"/>
    </source>
</evidence>
<dbReference type="EMBL" id="CP048104">
    <property type="protein sequence ID" value="QKG85682.1"/>
    <property type="molecule type" value="Genomic_DNA"/>
</dbReference>
<reference evidence="7 8" key="1">
    <citation type="submission" date="2020-01" db="EMBL/GenBank/DDBJ databases">
        <authorList>
            <person name="Gulvik C.A."/>
            <person name="Batra D.G."/>
        </authorList>
    </citation>
    <scope>NUCLEOTIDE SEQUENCE [LARGE SCALE GENOMIC DNA]</scope>
    <source>
        <strain evidence="7 8">W9323</strain>
    </source>
</reference>
<dbReference type="PROSITE" id="PS00187">
    <property type="entry name" value="TPP_ENZYMES"/>
    <property type="match status" value="1"/>
</dbReference>
<dbReference type="RefSeq" id="WP_173224539.1">
    <property type="nucleotide sequence ID" value="NZ_CP048104.1"/>
</dbReference>
<keyword evidence="2 3" id="KW-0786">Thiamine pyrophosphate</keyword>
<dbReference type="GO" id="GO:0050660">
    <property type="term" value="F:flavin adenine dinucleotide binding"/>
    <property type="evidence" value="ECO:0007669"/>
    <property type="project" value="TreeGrafter"/>
</dbReference>
<dbReference type="InterPro" id="IPR000399">
    <property type="entry name" value="TPP-bd_CS"/>
</dbReference>
<dbReference type="SUPFAM" id="SSF52467">
    <property type="entry name" value="DHS-like NAD/FAD-binding domain"/>
    <property type="match status" value="1"/>
</dbReference>
<feature type="domain" description="Thiamine pyrophosphate enzyme central" evidence="4">
    <location>
        <begin position="188"/>
        <end position="320"/>
    </location>
</feature>
<dbReference type="GO" id="GO:0030976">
    <property type="term" value="F:thiamine pyrophosphate binding"/>
    <property type="evidence" value="ECO:0007669"/>
    <property type="project" value="InterPro"/>
</dbReference>
<sequence length="544" mass="60059">MKAARQLVKCLEQAGVKWVFGVPGEENLDLIEALRTSSIRFIVTRHEQGAAMMAATVGQLTGKPGVCLATLGPGATNLITGIANANLDHQPVIAITGQSGIKSRHKGSHQYLDLQALFEPVTKWSVTVNHPDTITEMMGQAFRIAVRDKPGSVHINLPEDVAKMRVGMEEESLNWISSPGVVAREKDLQHVADIINQSQCPLILAGPGIARGKAQQELQRFAEKLQAPVMETFMGKGSLSWKHPLSLVFGFYTDDRLTKATDYTDLIIAIGYDGVEYSAESWNRGKKPVIHIDTLYSETDVHYPIQGELAGDIAANLENLLGKVYPRNQSNSFYTRLREENLLEQKELAEDLTFPVKPQKLVYALRSVLKGKDMAVVDVGAHKIWMGRLYPADFPQTCLISNGFASMGVALPGAIAAKMVYPDRNVVAVCGDGALQMNIQEMETAFRLKLPIVILVWRDGGYGLIDWEQKQKGYPTASVRFENPDLVRLAEAYGGKGLRLERTEELISVLEKALQMDVPVLVDCPVDYSENMKLTERIQFKGDG</sequence>
<evidence type="ECO:0000256" key="1">
    <source>
        <dbReference type="ARBA" id="ARBA00007812"/>
    </source>
</evidence>
<evidence type="ECO:0000259" key="6">
    <source>
        <dbReference type="Pfam" id="PF02776"/>
    </source>
</evidence>
<dbReference type="GO" id="GO:0003984">
    <property type="term" value="F:acetolactate synthase activity"/>
    <property type="evidence" value="ECO:0007669"/>
    <property type="project" value="TreeGrafter"/>
</dbReference>
<evidence type="ECO:0000256" key="3">
    <source>
        <dbReference type="RuleBase" id="RU362132"/>
    </source>
</evidence>
<dbReference type="PANTHER" id="PTHR18968:SF129">
    <property type="entry name" value="ACETOLACTATE SYNTHASE"/>
    <property type="match status" value="1"/>
</dbReference>
<feature type="domain" description="Thiamine pyrophosphate enzyme TPP-binding" evidence="5">
    <location>
        <begin position="378"/>
        <end position="524"/>
    </location>
</feature>
<dbReference type="Gene3D" id="3.40.50.1220">
    <property type="entry name" value="TPP-binding domain"/>
    <property type="match status" value="1"/>
</dbReference>
<evidence type="ECO:0000313" key="8">
    <source>
        <dbReference type="Proteomes" id="UP000503088"/>
    </source>
</evidence>
<gene>
    <name evidence="7" type="ORF">GXN76_15310</name>
</gene>
<dbReference type="FunFam" id="3.40.50.970:FF:000007">
    <property type="entry name" value="Acetolactate synthase"/>
    <property type="match status" value="1"/>
</dbReference>
<dbReference type="InterPro" id="IPR011766">
    <property type="entry name" value="TPP_enzyme_TPP-bd"/>
</dbReference>
<evidence type="ECO:0000259" key="5">
    <source>
        <dbReference type="Pfam" id="PF02775"/>
    </source>
</evidence>
<dbReference type="Pfam" id="PF02776">
    <property type="entry name" value="TPP_enzyme_N"/>
    <property type="match status" value="1"/>
</dbReference>
<dbReference type="GO" id="GO:0005948">
    <property type="term" value="C:acetolactate synthase complex"/>
    <property type="evidence" value="ECO:0007669"/>
    <property type="project" value="TreeGrafter"/>
</dbReference>
<dbReference type="KEGG" id="kpul:GXN76_15310"/>
<evidence type="ECO:0000259" key="4">
    <source>
        <dbReference type="Pfam" id="PF00205"/>
    </source>
</evidence>
<name>A0A7D3XS25_9BACL</name>
<dbReference type="GO" id="GO:0009099">
    <property type="term" value="P:L-valine biosynthetic process"/>
    <property type="evidence" value="ECO:0007669"/>
    <property type="project" value="TreeGrafter"/>
</dbReference>
<dbReference type="Pfam" id="PF02775">
    <property type="entry name" value="TPP_enzyme_C"/>
    <property type="match status" value="1"/>
</dbReference>
<dbReference type="PANTHER" id="PTHR18968">
    <property type="entry name" value="THIAMINE PYROPHOSPHATE ENZYMES"/>
    <property type="match status" value="1"/>
</dbReference>